<dbReference type="EMBL" id="CP003382">
    <property type="protein sequence ID" value="AFZ67913.1"/>
    <property type="molecule type" value="Genomic_DNA"/>
</dbReference>
<organism evidence="6 7">
    <name type="scientific">Deinococcus peraridilitoris (strain DSM 19664 / LMG 22246 / CIP 109416 / KR-200)</name>
    <dbReference type="NCBI Taxonomy" id="937777"/>
    <lineage>
        <taxon>Bacteria</taxon>
        <taxon>Thermotogati</taxon>
        <taxon>Deinococcota</taxon>
        <taxon>Deinococci</taxon>
        <taxon>Deinococcales</taxon>
        <taxon>Deinococcaceae</taxon>
        <taxon>Deinococcus</taxon>
    </lineage>
</organism>
<dbReference type="GO" id="GO:0004794">
    <property type="term" value="F:threonine deaminase activity"/>
    <property type="evidence" value="ECO:0007669"/>
    <property type="project" value="TreeGrafter"/>
</dbReference>
<dbReference type="KEGG" id="dpd:Deipe_2440"/>
<dbReference type="CDD" id="cd01562">
    <property type="entry name" value="Thr-dehyd"/>
    <property type="match status" value="1"/>
</dbReference>
<evidence type="ECO:0000259" key="5">
    <source>
        <dbReference type="Pfam" id="PF00291"/>
    </source>
</evidence>
<keyword evidence="4" id="KW-0456">Lyase</keyword>
<name>L0A1Y6_DEIPD</name>
<accession>L0A1Y6</accession>
<dbReference type="GO" id="GO:0009097">
    <property type="term" value="P:isoleucine biosynthetic process"/>
    <property type="evidence" value="ECO:0007669"/>
    <property type="project" value="TreeGrafter"/>
</dbReference>
<reference evidence="7" key="1">
    <citation type="submission" date="2012-03" db="EMBL/GenBank/DDBJ databases">
        <title>Complete sequence of chromosome of Deinococcus peraridilitoris DSM 19664.</title>
        <authorList>
            <person name="Lucas S."/>
            <person name="Copeland A."/>
            <person name="Lapidus A."/>
            <person name="Glavina del Rio T."/>
            <person name="Dalin E."/>
            <person name="Tice H."/>
            <person name="Bruce D."/>
            <person name="Goodwin L."/>
            <person name="Pitluck S."/>
            <person name="Peters L."/>
            <person name="Mikhailova N."/>
            <person name="Lu M."/>
            <person name="Kyrpides N."/>
            <person name="Mavromatis K."/>
            <person name="Ivanova N."/>
            <person name="Brettin T."/>
            <person name="Detter J.C."/>
            <person name="Han C."/>
            <person name="Larimer F."/>
            <person name="Land M."/>
            <person name="Hauser L."/>
            <person name="Markowitz V."/>
            <person name="Cheng J.-F."/>
            <person name="Hugenholtz P."/>
            <person name="Woyke T."/>
            <person name="Wu D."/>
            <person name="Pukall R."/>
            <person name="Steenblock K."/>
            <person name="Brambilla E."/>
            <person name="Klenk H.-P."/>
            <person name="Eisen J.A."/>
        </authorList>
    </citation>
    <scope>NUCLEOTIDE SEQUENCE [LARGE SCALE GENOMIC DNA]</scope>
    <source>
        <strain evidence="7">DSM 19664 / LMG 22246 / CIP 109416 / KR-200</strain>
    </source>
</reference>
<comment type="similarity">
    <text evidence="2">Belongs to the serine/threonine dehydratase family.</text>
</comment>
<evidence type="ECO:0000256" key="4">
    <source>
        <dbReference type="ARBA" id="ARBA00023239"/>
    </source>
</evidence>
<evidence type="ECO:0000256" key="2">
    <source>
        <dbReference type="ARBA" id="ARBA00010869"/>
    </source>
</evidence>
<protein>
    <submittedName>
        <fullName evidence="6">Threonine dehydratase</fullName>
    </submittedName>
</protein>
<dbReference type="PATRIC" id="fig|937777.3.peg.2444"/>
<dbReference type="RefSeq" id="WP_015236215.1">
    <property type="nucleotide sequence ID" value="NC_019793.1"/>
</dbReference>
<dbReference type="InterPro" id="IPR050147">
    <property type="entry name" value="Ser/Thr_Dehydratase"/>
</dbReference>
<dbReference type="InterPro" id="IPR000634">
    <property type="entry name" value="Ser/Thr_deHydtase_PyrdxlP-BS"/>
</dbReference>
<dbReference type="GO" id="GO:0030170">
    <property type="term" value="F:pyridoxal phosphate binding"/>
    <property type="evidence" value="ECO:0007669"/>
    <property type="project" value="InterPro"/>
</dbReference>
<dbReference type="SUPFAM" id="SSF53686">
    <property type="entry name" value="Tryptophan synthase beta subunit-like PLP-dependent enzymes"/>
    <property type="match status" value="1"/>
</dbReference>
<dbReference type="Gene3D" id="3.40.50.1100">
    <property type="match status" value="2"/>
</dbReference>
<keyword evidence="7" id="KW-1185">Reference proteome</keyword>
<evidence type="ECO:0000256" key="3">
    <source>
        <dbReference type="ARBA" id="ARBA00022898"/>
    </source>
</evidence>
<dbReference type="OrthoDB" id="9811476at2"/>
<evidence type="ECO:0000313" key="6">
    <source>
        <dbReference type="EMBL" id="AFZ67913.1"/>
    </source>
</evidence>
<dbReference type="GO" id="GO:0003941">
    <property type="term" value="F:L-serine ammonia-lyase activity"/>
    <property type="evidence" value="ECO:0007669"/>
    <property type="project" value="TreeGrafter"/>
</dbReference>
<dbReference type="FunFam" id="3.40.50.1100:FF:000005">
    <property type="entry name" value="Threonine dehydratase catabolic"/>
    <property type="match status" value="1"/>
</dbReference>
<evidence type="ECO:0000313" key="7">
    <source>
        <dbReference type="Proteomes" id="UP000010467"/>
    </source>
</evidence>
<gene>
    <name evidence="6" type="ordered locus">Deipe_2440</name>
</gene>
<keyword evidence="3" id="KW-0663">Pyridoxal phosphate</keyword>
<dbReference type="Proteomes" id="UP000010467">
    <property type="component" value="Chromosome"/>
</dbReference>
<feature type="domain" description="Tryptophan synthase beta chain-like PALP" evidence="5">
    <location>
        <begin position="33"/>
        <end position="306"/>
    </location>
</feature>
<dbReference type="HOGENOM" id="CLU_021152_4_2_0"/>
<dbReference type="GO" id="GO:0006567">
    <property type="term" value="P:L-threonine catabolic process"/>
    <property type="evidence" value="ECO:0007669"/>
    <property type="project" value="TreeGrafter"/>
</dbReference>
<sequence>MTIAESLVTLHDIEQARERLHGLVARSPLVVFPGADLTLKAENLQVTGAFKLRGAFNAILSLSDEERARGVVAHSSGNHAQAVAYAARQLGVHAVIVMPENAPGIKLERTRSYGAEVVIVGKASRERLEKTRELQEARGLTPVPPYDDRNIIAGTGTVALEILEDLPEVQTVLVPVSGGGLLAGVATAIKLSRPEVRVIGVEPELAADTQASFRAGAVVEWDAAQVSRTLADGLRVQRVGTLNWPHIQAYVDDVVTVSEDEIRAAMRRTMLEARLVAEPSGAVTIAAGLFRRGELPQGPTVAILSGGTVEASLLASVLAED</sequence>
<dbReference type="InterPro" id="IPR001926">
    <property type="entry name" value="TrpB-like_PALP"/>
</dbReference>
<evidence type="ECO:0000256" key="1">
    <source>
        <dbReference type="ARBA" id="ARBA00001933"/>
    </source>
</evidence>
<dbReference type="PANTHER" id="PTHR48078">
    <property type="entry name" value="THREONINE DEHYDRATASE, MITOCHONDRIAL-RELATED"/>
    <property type="match status" value="1"/>
</dbReference>
<dbReference type="InterPro" id="IPR036052">
    <property type="entry name" value="TrpB-like_PALP_sf"/>
</dbReference>
<dbReference type="GO" id="GO:0006565">
    <property type="term" value="P:L-serine catabolic process"/>
    <property type="evidence" value="ECO:0007669"/>
    <property type="project" value="TreeGrafter"/>
</dbReference>
<dbReference type="PANTHER" id="PTHR48078:SF6">
    <property type="entry name" value="L-THREONINE DEHYDRATASE CATABOLIC TDCB"/>
    <property type="match status" value="1"/>
</dbReference>
<dbReference type="Pfam" id="PF00291">
    <property type="entry name" value="PALP"/>
    <property type="match status" value="1"/>
</dbReference>
<dbReference type="PROSITE" id="PS00165">
    <property type="entry name" value="DEHYDRATASE_SER_THR"/>
    <property type="match status" value="1"/>
</dbReference>
<comment type="cofactor">
    <cofactor evidence="1">
        <name>pyridoxal 5'-phosphate</name>
        <dbReference type="ChEBI" id="CHEBI:597326"/>
    </cofactor>
</comment>
<proteinExistence type="inferred from homology"/>
<dbReference type="eggNOG" id="COG1171">
    <property type="taxonomic scope" value="Bacteria"/>
</dbReference>
<dbReference type="AlphaFoldDB" id="L0A1Y6"/>
<dbReference type="FunFam" id="3.40.50.1100:FF:000007">
    <property type="entry name" value="L-threonine dehydratase catabolic TdcB"/>
    <property type="match status" value="1"/>
</dbReference>
<dbReference type="STRING" id="937777.Deipe_2440"/>